<dbReference type="STRING" id="1122170.GCA_000701265_02248"/>
<proteinExistence type="predicted"/>
<dbReference type="CDD" id="cd00302">
    <property type="entry name" value="cytochrome_P450"/>
    <property type="match status" value="1"/>
</dbReference>
<reference evidence="4 5" key="1">
    <citation type="submission" date="2018-06" db="EMBL/GenBank/DDBJ databases">
        <authorList>
            <consortium name="Pathogen Informatics"/>
            <person name="Doyle S."/>
        </authorList>
    </citation>
    <scope>NUCLEOTIDE SEQUENCE [LARGE SCALE GENOMIC DNA]</scope>
    <source>
        <strain evidence="4 5">NCTC11532</strain>
    </source>
</reference>
<dbReference type="OrthoDB" id="9764248at2"/>
<dbReference type="Gene3D" id="1.10.630.10">
    <property type="entry name" value="Cytochrome P450"/>
    <property type="match status" value="1"/>
</dbReference>
<dbReference type="InterPro" id="IPR001128">
    <property type="entry name" value="Cyt_P450"/>
</dbReference>
<keyword evidence="5" id="KW-1185">Reference proteome</keyword>
<keyword evidence="3" id="KW-0349">Heme</keyword>
<dbReference type="GO" id="GO:0016712">
    <property type="term" value="F:oxidoreductase activity, acting on paired donors, with incorporation or reduction of molecular oxygen, reduced flavin or flavoprotein as one donor, and incorporation of one atom of oxygen"/>
    <property type="evidence" value="ECO:0007669"/>
    <property type="project" value="UniProtKB-EC"/>
</dbReference>
<feature type="binding site" description="axial binding residue" evidence="3">
    <location>
        <position position="453"/>
    </location>
    <ligand>
        <name>heme</name>
        <dbReference type="ChEBI" id="CHEBI:30413"/>
    </ligand>
    <ligandPart>
        <name>Fe</name>
        <dbReference type="ChEBI" id="CHEBI:18248"/>
    </ligandPart>
</feature>
<keyword evidence="4" id="KW-0503">Monooxygenase</keyword>
<dbReference type="GO" id="GO:0020037">
    <property type="term" value="F:heme binding"/>
    <property type="evidence" value="ECO:0007669"/>
    <property type="project" value="InterPro"/>
</dbReference>
<gene>
    <name evidence="4" type="ORF">NCTC11532_00430</name>
</gene>
<dbReference type="PRINTS" id="PR00465">
    <property type="entry name" value="EP450IV"/>
</dbReference>
<accession>A0A378LPG2</accession>
<dbReference type="EMBL" id="UGPB01000001">
    <property type="protein sequence ID" value="STY28260.1"/>
    <property type="molecule type" value="Genomic_DNA"/>
</dbReference>
<dbReference type="Pfam" id="PF00067">
    <property type="entry name" value="p450"/>
    <property type="match status" value="1"/>
</dbReference>
<dbReference type="SUPFAM" id="SSF48264">
    <property type="entry name" value="Cytochrome P450"/>
    <property type="match status" value="1"/>
</dbReference>
<name>A0A378LPG2_9GAMM</name>
<dbReference type="GO" id="GO:0005506">
    <property type="term" value="F:iron ion binding"/>
    <property type="evidence" value="ECO:0007669"/>
    <property type="project" value="InterPro"/>
</dbReference>
<keyword evidence="2 3" id="KW-0408">Iron</keyword>
<comment type="cofactor">
    <cofactor evidence="3">
        <name>heme</name>
        <dbReference type="ChEBI" id="CHEBI:30413"/>
    </cofactor>
</comment>
<dbReference type="RefSeq" id="WP_051635437.1">
    <property type="nucleotide sequence ID" value="NZ_CAAAIS010000002.1"/>
</dbReference>
<organism evidence="4 5">
    <name type="scientific">Legionella wadsworthii</name>
    <dbReference type="NCBI Taxonomy" id="28088"/>
    <lineage>
        <taxon>Bacteria</taxon>
        <taxon>Pseudomonadati</taxon>
        <taxon>Pseudomonadota</taxon>
        <taxon>Gammaproteobacteria</taxon>
        <taxon>Legionellales</taxon>
        <taxon>Legionellaceae</taxon>
        <taxon>Legionella</taxon>
    </lineage>
</organism>
<dbReference type="InterPro" id="IPR036396">
    <property type="entry name" value="Cyt_P450_sf"/>
</dbReference>
<evidence type="ECO:0000256" key="1">
    <source>
        <dbReference type="ARBA" id="ARBA00022723"/>
    </source>
</evidence>
<sequence length="503" mass="57364">MFEKLFESSVGLGIRYYSNQAYQTTISLLHQIERFGIGYTREFINDPKAMIQTLTSQARSSDTGCSVISLGYLGGNYAVITPQSQNQLLELVTEFDKEPSSRKGHASFKFFSGNSFFIISDMGHTQMASRKNLSRFLAPTRLAYPMIQEIERAVPADEDIQIRHTVCGIVRAVMLENMLGITQLPENTYDIMEAYRNDVKRWAAFPFPELLNFMPSLRKKRDIYQAFSKSILEQEFNHVVKVLHTHDNPANANLIAASIVTLYKDQHPELKEGELGPALKNLSTLEIRQYFENPVVQSLPMILKAADNLTDAIVLCLEQIAEDPSKFTLLRKEIETILLNQDLDLIALKSLPVLDAVYRESIRFDSPVIVPRFTKKGYQSDSITIPPDTMVLFDLGALAKGKKYWTNPDEFDYRRFLQTEEEQSEELNTNSKSGQQRPGQFPLIPFFVGLRNCPAFAVTEVLFKVAIAKFVADYDLQFVKREENDTILHVQLLELLEQSTYSY</sequence>
<dbReference type="EC" id="1.14.14.1" evidence="4"/>
<evidence type="ECO:0000256" key="3">
    <source>
        <dbReference type="PIRSR" id="PIRSR602403-1"/>
    </source>
</evidence>
<keyword evidence="1 3" id="KW-0479">Metal-binding</keyword>
<dbReference type="Proteomes" id="UP000255297">
    <property type="component" value="Unassembled WGS sequence"/>
</dbReference>
<evidence type="ECO:0000313" key="4">
    <source>
        <dbReference type="EMBL" id="STY28260.1"/>
    </source>
</evidence>
<evidence type="ECO:0000256" key="2">
    <source>
        <dbReference type="ARBA" id="ARBA00023004"/>
    </source>
</evidence>
<dbReference type="AlphaFoldDB" id="A0A378LPG2"/>
<keyword evidence="4" id="KW-0560">Oxidoreductase</keyword>
<evidence type="ECO:0000313" key="5">
    <source>
        <dbReference type="Proteomes" id="UP000255297"/>
    </source>
</evidence>
<protein>
    <submittedName>
        <fullName evidence="4">Putative unspecific monooxygenase</fullName>
        <ecNumber evidence="4">1.14.14.1</ecNumber>
    </submittedName>
</protein>
<dbReference type="InterPro" id="IPR002403">
    <property type="entry name" value="Cyt_P450_E_grp-IV"/>
</dbReference>
<dbReference type="PANTHER" id="PTHR24281">
    <property type="entry name" value="STEROID 21-HYDROXYLASE-RELATED"/>
    <property type="match status" value="1"/>
</dbReference>